<comment type="caution">
    <text evidence="2">The sequence shown here is derived from an EMBL/GenBank/DDBJ whole genome shotgun (WGS) entry which is preliminary data.</text>
</comment>
<evidence type="ECO:0000313" key="2">
    <source>
        <dbReference type="EMBL" id="OYD16233.1"/>
    </source>
</evidence>
<name>A0A235BUZ6_UNCW3</name>
<dbReference type="CDD" id="cd05403">
    <property type="entry name" value="NT_KNTase_like"/>
    <property type="match status" value="1"/>
</dbReference>
<proteinExistence type="predicted"/>
<gene>
    <name evidence="2" type="ORF">CH333_03915</name>
</gene>
<dbReference type="InterPro" id="IPR052548">
    <property type="entry name" value="Type_VII_TA_antitoxin"/>
</dbReference>
<organism evidence="2 3">
    <name type="scientific">candidate division WOR-3 bacterium JGI_Cruoil_03_44_89</name>
    <dbReference type="NCBI Taxonomy" id="1973748"/>
    <lineage>
        <taxon>Bacteria</taxon>
        <taxon>Bacteria division WOR-3</taxon>
    </lineage>
</organism>
<dbReference type="Pfam" id="PF01909">
    <property type="entry name" value="NTP_transf_2"/>
    <property type="match status" value="1"/>
</dbReference>
<dbReference type="SUPFAM" id="SSF81301">
    <property type="entry name" value="Nucleotidyltransferase"/>
    <property type="match status" value="1"/>
</dbReference>
<dbReference type="InterPro" id="IPR043519">
    <property type="entry name" value="NT_sf"/>
</dbReference>
<sequence length="120" mass="14188">MGRKRNLREVNDFLTDKENLALEELVRKIKGLFGTRVRRLVLYGSKVRGDFDEESDIDILVVLDKISDTERKEIWNFADDMILKHGILISPRVIDTEEMATKRRYGILFYREIEKNGMRL</sequence>
<dbReference type="InterPro" id="IPR002934">
    <property type="entry name" value="Polymerase_NTP_transf_dom"/>
</dbReference>
<dbReference type="GO" id="GO:0016779">
    <property type="term" value="F:nucleotidyltransferase activity"/>
    <property type="evidence" value="ECO:0007669"/>
    <property type="project" value="InterPro"/>
</dbReference>
<accession>A0A235BUZ6</accession>
<dbReference type="AlphaFoldDB" id="A0A235BUZ6"/>
<reference evidence="2 3" key="1">
    <citation type="submission" date="2017-07" db="EMBL/GenBank/DDBJ databases">
        <title>Recovery of genomes from metagenomes via a dereplication, aggregation, and scoring strategy.</title>
        <authorList>
            <person name="Sieber C.M."/>
            <person name="Probst A.J."/>
            <person name="Sharrar A."/>
            <person name="Thomas B.C."/>
            <person name="Hess M."/>
            <person name="Tringe S.G."/>
            <person name="Banfield J.F."/>
        </authorList>
    </citation>
    <scope>NUCLEOTIDE SEQUENCE [LARGE SCALE GENOMIC DNA]</scope>
    <source>
        <strain evidence="2">JGI_Cruoil_03_44_89</strain>
    </source>
</reference>
<feature type="domain" description="Polymerase nucleotidyl transferase" evidence="1">
    <location>
        <begin position="23"/>
        <end position="76"/>
    </location>
</feature>
<dbReference type="EMBL" id="NOZQ01000078">
    <property type="protein sequence ID" value="OYD16233.1"/>
    <property type="molecule type" value="Genomic_DNA"/>
</dbReference>
<protein>
    <recommendedName>
        <fullName evidence="1">Polymerase nucleotidyl transferase domain-containing protein</fullName>
    </recommendedName>
</protein>
<dbReference type="PANTHER" id="PTHR33933:SF1">
    <property type="entry name" value="PROTEIN ADENYLYLTRANSFERASE MNTA-RELATED"/>
    <property type="match status" value="1"/>
</dbReference>
<evidence type="ECO:0000259" key="1">
    <source>
        <dbReference type="Pfam" id="PF01909"/>
    </source>
</evidence>
<dbReference type="Proteomes" id="UP000215215">
    <property type="component" value="Unassembled WGS sequence"/>
</dbReference>
<dbReference type="Gene3D" id="3.30.460.10">
    <property type="entry name" value="Beta Polymerase, domain 2"/>
    <property type="match status" value="1"/>
</dbReference>
<dbReference type="PANTHER" id="PTHR33933">
    <property type="entry name" value="NUCLEOTIDYLTRANSFERASE"/>
    <property type="match status" value="1"/>
</dbReference>
<evidence type="ECO:0000313" key="3">
    <source>
        <dbReference type="Proteomes" id="UP000215215"/>
    </source>
</evidence>